<organism evidence="1 2">
    <name type="scientific">[Mycobacterium] crassicus</name>
    <dbReference type="NCBI Taxonomy" id="2872309"/>
    <lineage>
        <taxon>Bacteria</taxon>
        <taxon>Bacillati</taxon>
        <taxon>Actinomycetota</taxon>
        <taxon>Actinomycetes</taxon>
        <taxon>Mycobacteriales</taxon>
        <taxon>Mycobacteriaceae</taxon>
        <taxon>Mycolicibacter</taxon>
    </lineage>
</organism>
<dbReference type="InterPro" id="IPR041855">
    <property type="entry name" value="Lysin_B_C_ter"/>
</dbReference>
<evidence type="ECO:0000313" key="1">
    <source>
        <dbReference type="EMBL" id="MEB3021325.1"/>
    </source>
</evidence>
<dbReference type="RefSeq" id="WP_225406295.1">
    <property type="nucleotide sequence ID" value="NZ_JAYJJR010000005.1"/>
</dbReference>
<sequence>MSWDGWGPGMSGPVIAKVKRELRRRFSYGAELDHTEAWTDELTTALTKYQGIVHAEIVKGTRQPPDVRTDGRIDWGTQVQLGLIAWHPPTPERAYFFTVEGHLSDMWRGPVADTATLLENEGRCWHQPLGYNNGAIPFDNDSGVRELARLVGATTLDNGRAFPAGTPWMLGTFSQGGIVGYDFYTRYLQPGQPLDWRAKDLVGVLAYGNPCRQAGSVAPWAMPWVKDPSTHGLDPYRRFGVPGQPAAPAHPWVDVWRGGDIFTDNGDDRASAIKASVYQAVARGDLFSDPYSLAAQIADIFEVGFDQVLGIVFAIISGVGFLAAHPNPHYDPYNIDGGLQWARERLAVSVAA</sequence>
<evidence type="ECO:0000313" key="2">
    <source>
        <dbReference type="Proteomes" id="UP001299596"/>
    </source>
</evidence>
<dbReference type="Gene3D" id="1.10.10.1120">
    <property type="entry name" value="Lysin B, C-terminal linker domain"/>
    <property type="match status" value="1"/>
</dbReference>
<accession>A0ABU5XGC4</accession>
<dbReference type="EMBL" id="JAYJJR010000005">
    <property type="protein sequence ID" value="MEB3021325.1"/>
    <property type="molecule type" value="Genomic_DNA"/>
</dbReference>
<gene>
    <name evidence="1" type="ORF">K6T79_09730</name>
</gene>
<dbReference type="Proteomes" id="UP001299596">
    <property type="component" value="Unassembled WGS sequence"/>
</dbReference>
<dbReference type="InterPro" id="IPR029058">
    <property type="entry name" value="AB_hydrolase_fold"/>
</dbReference>
<protein>
    <submittedName>
        <fullName evidence="1">Peptidoglycan-binding protein</fullName>
    </submittedName>
</protein>
<reference evidence="1 2" key="1">
    <citation type="submission" date="2023-12" db="EMBL/GenBank/DDBJ databases">
        <title>Description of new species of Mycobacterium terrae complex isolated from sewage at the Sao Paulo Zoological Park Foundation in Brazil.</title>
        <authorList>
            <person name="Romagnoli C.L."/>
            <person name="Conceicao E.C."/>
            <person name="Machado E."/>
            <person name="Barreto L.B.P.F."/>
            <person name="Sharma A."/>
            <person name="Silva N.M."/>
            <person name="Marques L.E."/>
            <person name="Juliana M.A."/>
            <person name="Lourenco M.C.S."/>
            <person name="Digiampietri L.A."/>
            <person name="Suffys P.N."/>
            <person name="Viana-Niero C."/>
        </authorList>
    </citation>
    <scope>NUCLEOTIDE SEQUENCE [LARGE SCALE GENOMIC DNA]</scope>
    <source>
        <strain evidence="1 2">MYC098</strain>
    </source>
</reference>
<dbReference type="Gene3D" id="3.40.50.1820">
    <property type="entry name" value="alpha/beta hydrolase"/>
    <property type="match status" value="1"/>
</dbReference>
<comment type="caution">
    <text evidence="1">The sequence shown here is derived from an EMBL/GenBank/DDBJ whole genome shotgun (WGS) entry which is preliminary data.</text>
</comment>
<keyword evidence="2" id="KW-1185">Reference proteome</keyword>
<proteinExistence type="predicted"/>
<name>A0ABU5XGC4_9MYCO</name>